<dbReference type="Proteomes" id="UP001218188">
    <property type="component" value="Unassembled WGS sequence"/>
</dbReference>
<dbReference type="AlphaFoldDB" id="A0AAD6RZX7"/>
<sequence>MANTKGKVVVKEVGGPRAGRKILSNQAVSSFLTAASTALAATWKGRRGEGSYVGKQTGTHFNEVGSYPDKDKDPSNFHTYPTLELRFKSGMKAWTSLGAWACLELEELAGNLVERGKQGKTTPASEGSLDAGRTEALSNCICVRISGSEWERNDEEGEGKAARRGGKQRTWVVESNQPNVVINHAMFA</sequence>
<keyword evidence="2" id="KW-1185">Reference proteome</keyword>
<proteinExistence type="predicted"/>
<dbReference type="EMBL" id="JARJCM010000538">
    <property type="protein sequence ID" value="KAJ7016317.1"/>
    <property type="molecule type" value="Genomic_DNA"/>
</dbReference>
<evidence type="ECO:0000313" key="1">
    <source>
        <dbReference type="EMBL" id="KAJ7016317.1"/>
    </source>
</evidence>
<reference evidence="1" key="1">
    <citation type="submission" date="2023-03" db="EMBL/GenBank/DDBJ databases">
        <title>Massive genome expansion in bonnet fungi (Mycena s.s.) driven by repeated elements and novel gene families across ecological guilds.</title>
        <authorList>
            <consortium name="Lawrence Berkeley National Laboratory"/>
            <person name="Harder C.B."/>
            <person name="Miyauchi S."/>
            <person name="Viragh M."/>
            <person name="Kuo A."/>
            <person name="Thoen E."/>
            <person name="Andreopoulos B."/>
            <person name="Lu D."/>
            <person name="Skrede I."/>
            <person name="Drula E."/>
            <person name="Henrissat B."/>
            <person name="Morin E."/>
            <person name="Kohler A."/>
            <person name="Barry K."/>
            <person name="LaButti K."/>
            <person name="Morin E."/>
            <person name="Salamov A."/>
            <person name="Lipzen A."/>
            <person name="Mereny Z."/>
            <person name="Hegedus B."/>
            <person name="Baldrian P."/>
            <person name="Stursova M."/>
            <person name="Weitz H."/>
            <person name="Taylor A."/>
            <person name="Grigoriev I.V."/>
            <person name="Nagy L.G."/>
            <person name="Martin F."/>
            <person name="Kauserud H."/>
        </authorList>
    </citation>
    <scope>NUCLEOTIDE SEQUENCE</scope>
    <source>
        <strain evidence="1">CBHHK200</strain>
    </source>
</reference>
<accession>A0AAD6RZX7</accession>
<comment type="caution">
    <text evidence="1">The sequence shown here is derived from an EMBL/GenBank/DDBJ whole genome shotgun (WGS) entry which is preliminary data.</text>
</comment>
<organism evidence="1 2">
    <name type="scientific">Mycena alexandri</name>
    <dbReference type="NCBI Taxonomy" id="1745969"/>
    <lineage>
        <taxon>Eukaryota</taxon>
        <taxon>Fungi</taxon>
        <taxon>Dikarya</taxon>
        <taxon>Basidiomycota</taxon>
        <taxon>Agaricomycotina</taxon>
        <taxon>Agaricomycetes</taxon>
        <taxon>Agaricomycetidae</taxon>
        <taxon>Agaricales</taxon>
        <taxon>Marasmiineae</taxon>
        <taxon>Mycenaceae</taxon>
        <taxon>Mycena</taxon>
    </lineage>
</organism>
<gene>
    <name evidence="1" type="ORF">C8F04DRAFT_1202642</name>
</gene>
<evidence type="ECO:0000313" key="2">
    <source>
        <dbReference type="Proteomes" id="UP001218188"/>
    </source>
</evidence>
<protein>
    <submittedName>
        <fullName evidence="1">Uncharacterized protein</fullName>
    </submittedName>
</protein>
<name>A0AAD6RZX7_9AGAR</name>